<sequence length="92" mass="10423">MTSRNDIRPPRPDPPDINIMDVDAINHEKEAKSNTRISFSKVLTTPYPQASPIELIPTTELDAMVPQQLRKPTQPSGYVYQSCRLNTMVIRS</sequence>
<organism evidence="1 2">
    <name type="scientific">Solanum bulbocastanum</name>
    <name type="common">Wild potato</name>
    <dbReference type="NCBI Taxonomy" id="147425"/>
    <lineage>
        <taxon>Eukaryota</taxon>
        <taxon>Viridiplantae</taxon>
        <taxon>Streptophyta</taxon>
        <taxon>Embryophyta</taxon>
        <taxon>Tracheophyta</taxon>
        <taxon>Spermatophyta</taxon>
        <taxon>Magnoliopsida</taxon>
        <taxon>eudicotyledons</taxon>
        <taxon>Gunneridae</taxon>
        <taxon>Pentapetalae</taxon>
        <taxon>asterids</taxon>
        <taxon>lamiids</taxon>
        <taxon>Solanales</taxon>
        <taxon>Solanaceae</taxon>
        <taxon>Solanoideae</taxon>
        <taxon>Solaneae</taxon>
        <taxon>Solanum</taxon>
    </lineage>
</organism>
<name>A0AAN8TRZ2_SOLBU</name>
<dbReference type="AlphaFoldDB" id="A0AAN8TRZ2"/>
<dbReference type="EMBL" id="JBANQN010000003">
    <property type="protein sequence ID" value="KAK6793533.1"/>
    <property type="molecule type" value="Genomic_DNA"/>
</dbReference>
<comment type="caution">
    <text evidence="1">The sequence shown here is derived from an EMBL/GenBank/DDBJ whole genome shotgun (WGS) entry which is preliminary data.</text>
</comment>
<dbReference type="Proteomes" id="UP001371456">
    <property type="component" value="Unassembled WGS sequence"/>
</dbReference>
<evidence type="ECO:0000313" key="2">
    <source>
        <dbReference type="Proteomes" id="UP001371456"/>
    </source>
</evidence>
<evidence type="ECO:0000313" key="1">
    <source>
        <dbReference type="EMBL" id="KAK6793533.1"/>
    </source>
</evidence>
<protein>
    <submittedName>
        <fullName evidence="1">Uncharacterized protein</fullName>
    </submittedName>
</protein>
<accession>A0AAN8TRZ2</accession>
<reference evidence="1 2" key="1">
    <citation type="submission" date="2024-02" db="EMBL/GenBank/DDBJ databases">
        <title>de novo genome assembly of Solanum bulbocastanum strain 11H21.</title>
        <authorList>
            <person name="Hosaka A.J."/>
        </authorList>
    </citation>
    <scope>NUCLEOTIDE SEQUENCE [LARGE SCALE GENOMIC DNA]</scope>
    <source>
        <tissue evidence="1">Young leaves</tissue>
    </source>
</reference>
<proteinExistence type="predicted"/>
<keyword evidence="2" id="KW-1185">Reference proteome</keyword>
<gene>
    <name evidence="1" type="ORF">RDI58_006986</name>
</gene>